<gene>
    <name evidence="12" type="primary">LOC108566016</name>
</gene>
<dbReference type="RefSeq" id="XP_017781202.1">
    <property type="nucleotide sequence ID" value="XM_017925713.1"/>
</dbReference>
<dbReference type="PANTHER" id="PTHR12027:SF102">
    <property type="entry name" value="PROTEIN WNT"/>
    <property type="match status" value="1"/>
</dbReference>
<keyword evidence="10" id="KW-1133">Transmembrane helix</keyword>
<keyword evidence="7" id="KW-1015">Disulfide bond</keyword>
<dbReference type="Gene3D" id="3.30.2460.20">
    <property type="match status" value="1"/>
</dbReference>
<keyword evidence="4" id="KW-0964">Secreted</keyword>
<keyword evidence="10" id="KW-0812">Transmembrane</keyword>
<proteinExistence type="inferred from homology"/>
<organism evidence="11 12">
    <name type="scientific">Nicrophorus vespilloides</name>
    <name type="common">Boreal carrion beetle</name>
    <dbReference type="NCBI Taxonomy" id="110193"/>
    <lineage>
        <taxon>Eukaryota</taxon>
        <taxon>Metazoa</taxon>
        <taxon>Ecdysozoa</taxon>
        <taxon>Arthropoda</taxon>
        <taxon>Hexapoda</taxon>
        <taxon>Insecta</taxon>
        <taxon>Pterygota</taxon>
        <taxon>Neoptera</taxon>
        <taxon>Endopterygota</taxon>
        <taxon>Coleoptera</taxon>
        <taxon>Polyphaga</taxon>
        <taxon>Staphyliniformia</taxon>
        <taxon>Silphidae</taxon>
        <taxon>Nicrophorinae</taxon>
        <taxon>Nicrophorus</taxon>
    </lineage>
</organism>
<dbReference type="Proteomes" id="UP000695000">
    <property type="component" value="Unplaced"/>
</dbReference>
<comment type="similarity">
    <text evidence="2 9">Belongs to the Wnt family.</text>
</comment>
<evidence type="ECO:0000256" key="6">
    <source>
        <dbReference type="ARBA" id="ARBA00022687"/>
    </source>
</evidence>
<keyword evidence="5" id="KW-0272">Extracellular matrix</keyword>
<keyword evidence="3 9" id="KW-0217">Developmental protein</keyword>
<keyword evidence="10" id="KW-0472">Membrane</keyword>
<dbReference type="PANTHER" id="PTHR12027">
    <property type="entry name" value="WNT RELATED"/>
    <property type="match status" value="1"/>
</dbReference>
<keyword evidence="6 9" id="KW-0879">Wnt signaling pathway</keyword>
<sequence length="372" mass="41666">MDFKIFINFLIILNILYSAYAIRWLSLQRSHLAWNSLENSGGRGIRSGVKSPCSVARRRYGFAKLQTKLCRNSLETMPYVQSAAQMASETCKVIFEDRRWNCSSIDTAPSLTPDLLRATREQAFVYAISSAALTFSMARACANGGLYHCACSSPPKDPPMGNFKWGGCGDNVKWGTDFAKRFVDAVEKHNTKKAPDKTDGAMKNYIAAVNLHNNKIGRKVVSESLITQCKCHGVSGSCSIKTCWRGIPAMKEIGQRLLRKFTNAKEIQKGYMIVENDVPEVPGRRSVSDQFVYLTKSPDYCTRDDKLGSLGTVGRKCNVTSNGTDSCRQLCCGRGYRTVVEEKIERCQCKYYYCCYVKCKTCRTLTQTHECS</sequence>
<name>A0ABM1N302_NICVS</name>
<dbReference type="PROSITE" id="PS00246">
    <property type="entry name" value="WNT1"/>
    <property type="match status" value="1"/>
</dbReference>
<dbReference type="InterPro" id="IPR005817">
    <property type="entry name" value="Wnt"/>
</dbReference>
<evidence type="ECO:0000256" key="2">
    <source>
        <dbReference type="ARBA" id="ARBA00005683"/>
    </source>
</evidence>
<dbReference type="InterPro" id="IPR043158">
    <property type="entry name" value="Wnt_C"/>
</dbReference>
<evidence type="ECO:0000256" key="3">
    <source>
        <dbReference type="ARBA" id="ARBA00022473"/>
    </source>
</evidence>
<evidence type="ECO:0000313" key="11">
    <source>
        <dbReference type="Proteomes" id="UP000695000"/>
    </source>
</evidence>
<dbReference type="CDD" id="cd19343">
    <property type="entry name" value="Wnt_Wnt11"/>
    <property type="match status" value="1"/>
</dbReference>
<dbReference type="SMART" id="SM00097">
    <property type="entry name" value="WNT1"/>
    <property type="match status" value="1"/>
</dbReference>
<dbReference type="GeneID" id="108566016"/>
<evidence type="ECO:0000256" key="5">
    <source>
        <dbReference type="ARBA" id="ARBA00022530"/>
    </source>
</evidence>
<dbReference type="PRINTS" id="PR01349">
    <property type="entry name" value="WNTPROTEIN"/>
</dbReference>
<evidence type="ECO:0000256" key="9">
    <source>
        <dbReference type="RuleBase" id="RU003500"/>
    </source>
</evidence>
<protein>
    <recommendedName>
        <fullName evidence="9">Protein Wnt</fullName>
    </recommendedName>
</protein>
<evidence type="ECO:0000313" key="12">
    <source>
        <dbReference type="RefSeq" id="XP_017781202.1"/>
    </source>
</evidence>
<evidence type="ECO:0000256" key="1">
    <source>
        <dbReference type="ARBA" id="ARBA00004498"/>
    </source>
</evidence>
<evidence type="ECO:0000256" key="4">
    <source>
        <dbReference type="ARBA" id="ARBA00022525"/>
    </source>
</evidence>
<feature type="transmembrane region" description="Helical" evidence="10">
    <location>
        <begin position="6"/>
        <end position="25"/>
    </location>
</feature>
<reference evidence="12" key="1">
    <citation type="submission" date="2025-08" db="UniProtKB">
        <authorList>
            <consortium name="RefSeq"/>
        </authorList>
    </citation>
    <scope>IDENTIFICATION</scope>
    <source>
        <tissue evidence="12">Whole Larva</tissue>
    </source>
</reference>
<keyword evidence="11" id="KW-1185">Reference proteome</keyword>
<keyword evidence="8" id="KW-0449">Lipoprotein</keyword>
<accession>A0ABM1N302</accession>
<dbReference type="InterPro" id="IPR018161">
    <property type="entry name" value="Wnt_CS"/>
</dbReference>
<evidence type="ECO:0000256" key="8">
    <source>
        <dbReference type="ARBA" id="ARBA00023288"/>
    </source>
</evidence>
<comment type="subcellular location">
    <subcellularLocation>
        <location evidence="1 9">Secreted</location>
        <location evidence="1 9">Extracellular space</location>
        <location evidence="1 9">Extracellular matrix</location>
    </subcellularLocation>
</comment>
<comment type="function">
    <text evidence="9">Ligand for members of the frizzled family of seven transmembrane receptors.</text>
</comment>
<dbReference type="Pfam" id="PF00110">
    <property type="entry name" value="wnt"/>
    <property type="match status" value="1"/>
</dbReference>
<evidence type="ECO:0000256" key="10">
    <source>
        <dbReference type="SAM" id="Phobius"/>
    </source>
</evidence>
<evidence type="ECO:0000256" key="7">
    <source>
        <dbReference type="ARBA" id="ARBA00023157"/>
    </source>
</evidence>